<feature type="compositionally biased region" description="Low complexity" evidence="1">
    <location>
        <begin position="15"/>
        <end position="28"/>
    </location>
</feature>
<keyword evidence="3" id="KW-1185">Reference proteome</keyword>
<dbReference type="Proteomes" id="UP000015106">
    <property type="component" value="Chromosome 1"/>
</dbReference>
<reference evidence="2" key="2">
    <citation type="submission" date="2018-03" db="EMBL/GenBank/DDBJ databases">
        <title>The Triticum urartu genome reveals the dynamic nature of wheat genome evolution.</title>
        <authorList>
            <person name="Ling H."/>
            <person name="Ma B."/>
            <person name="Shi X."/>
            <person name="Liu H."/>
            <person name="Dong L."/>
            <person name="Sun H."/>
            <person name="Cao Y."/>
            <person name="Gao Q."/>
            <person name="Zheng S."/>
            <person name="Li Y."/>
            <person name="Yu Y."/>
            <person name="Du H."/>
            <person name="Qi M."/>
            <person name="Li Y."/>
            <person name="Yu H."/>
            <person name="Cui Y."/>
            <person name="Wang N."/>
            <person name="Chen C."/>
            <person name="Wu H."/>
            <person name="Zhao Y."/>
            <person name="Zhang J."/>
            <person name="Li Y."/>
            <person name="Zhou W."/>
            <person name="Zhang B."/>
            <person name="Hu W."/>
            <person name="Eijk M."/>
            <person name="Tang J."/>
            <person name="Witsenboer H."/>
            <person name="Zhao S."/>
            <person name="Li Z."/>
            <person name="Zhang A."/>
            <person name="Wang D."/>
            <person name="Liang C."/>
        </authorList>
    </citation>
    <scope>NUCLEOTIDE SEQUENCE [LARGE SCALE GENOMIC DNA]</scope>
    <source>
        <strain evidence="2">cv. G1812</strain>
    </source>
</reference>
<feature type="region of interest" description="Disordered" evidence="1">
    <location>
        <begin position="1"/>
        <end position="74"/>
    </location>
</feature>
<dbReference type="Gramene" id="TuG1812G0100004516.01.T01">
    <property type="protein sequence ID" value="TuG1812G0100004516.01.T01"/>
    <property type="gene ID" value="TuG1812G0100004516.01"/>
</dbReference>
<organism evidence="2 3">
    <name type="scientific">Triticum urartu</name>
    <name type="common">Red wild einkorn</name>
    <name type="synonym">Crithodium urartu</name>
    <dbReference type="NCBI Taxonomy" id="4572"/>
    <lineage>
        <taxon>Eukaryota</taxon>
        <taxon>Viridiplantae</taxon>
        <taxon>Streptophyta</taxon>
        <taxon>Embryophyta</taxon>
        <taxon>Tracheophyta</taxon>
        <taxon>Spermatophyta</taxon>
        <taxon>Magnoliopsida</taxon>
        <taxon>Liliopsida</taxon>
        <taxon>Poales</taxon>
        <taxon>Poaceae</taxon>
        <taxon>BOP clade</taxon>
        <taxon>Pooideae</taxon>
        <taxon>Triticodae</taxon>
        <taxon>Triticeae</taxon>
        <taxon>Triticinae</taxon>
        <taxon>Triticum</taxon>
    </lineage>
</organism>
<evidence type="ECO:0000313" key="3">
    <source>
        <dbReference type="Proteomes" id="UP000015106"/>
    </source>
</evidence>
<reference evidence="2" key="3">
    <citation type="submission" date="2022-06" db="UniProtKB">
        <authorList>
            <consortium name="EnsemblPlants"/>
        </authorList>
    </citation>
    <scope>IDENTIFICATION</scope>
</reference>
<proteinExistence type="predicted"/>
<evidence type="ECO:0000256" key="1">
    <source>
        <dbReference type="SAM" id="MobiDB-lite"/>
    </source>
</evidence>
<sequence>CPHLHRITNQSSGERSASSLPPASATTAPAPPPRARPSRHEDSRRSVVRSTCRPGMTQRSTCRSGMTSHLHRKLRARRSRSTSCLCLPALLEKRC</sequence>
<dbReference type="EnsemblPlants" id="TuG1812G0100004516.01.T01">
    <property type="protein sequence ID" value="TuG1812G0100004516.01.T01"/>
    <property type="gene ID" value="TuG1812G0100004516.01"/>
</dbReference>
<feature type="compositionally biased region" description="Polar residues" evidence="1">
    <location>
        <begin position="57"/>
        <end position="67"/>
    </location>
</feature>
<dbReference type="AlphaFoldDB" id="A0A8R7K3R4"/>
<protein>
    <submittedName>
        <fullName evidence="2">Uncharacterized protein</fullName>
    </submittedName>
</protein>
<reference evidence="3" key="1">
    <citation type="journal article" date="2013" name="Nature">
        <title>Draft genome of the wheat A-genome progenitor Triticum urartu.</title>
        <authorList>
            <person name="Ling H.Q."/>
            <person name="Zhao S."/>
            <person name="Liu D."/>
            <person name="Wang J."/>
            <person name="Sun H."/>
            <person name="Zhang C."/>
            <person name="Fan H."/>
            <person name="Li D."/>
            <person name="Dong L."/>
            <person name="Tao Y."/>
            <person name="Gao C."/>
            <person name="Wu H."/>
            <person name="Li Y."/>
            <person name="Cui Y."/>
            <person name="Guo X."/>
            <person name="Zheng S."/>
            <person name="Wang B."/>
            <person name="Yu K."/>
            <person name="Liang Q."/>
            <person name="Yang W."/>
            <person name="Lou X."/>
            <person name="Chen J."/>
            <person name="Feng M."/>
            <person name="Jian J."/>
            <person name="Zhang X."/>
            <person name="Luo G."/>
            <person name="Jiang Y."/>
            <person name="Liu J."/>
            <person name="Wang Z."/>
            <person name="Sha Y."/>
            <person name="Zhang B."/>
            <person name="Wu H."/>
            <person name="Tang D."/>
            <person name="Shen Q."/>
            <person name="Xue P."/>
            <person name="Zou S."/>
            <person name="Wang X."/>
            <person name="Liu X."/>
            <person name="Wang F."/>
            <person name="Yang Y."/>
            <person name="An X."/>
            <person name="Dong Z."/>
            <person name="Zhang K."/>
            <person name="Zhang X."/>
            <person name="Luo M.C."/>
            <person name="Dvorak J."/>
            <person name="Tong Y."/>
            <person name="Wang J."/>
            <person name="Yang H."/>
            <person name="Li Z."/>
            <person name="Wang D."/>
            <person name="Zhang A."/>
            <person name="Wang J."/>
        </authorList>
    </citation>
    <scope>NUCLEOTIDE SEQUENCE</scope>
    <source>
        <strain evidence="3">cv. G1812</strain>
    </source>
</reference>
<evidence type="ECO:0000313" key="2">
    <source>
        <dbReference type="EnsemblPlants" id="TuG1812G0100004516.01.T01"/>
    </source>
</evidence>
<name>A0A8R7K3R4_TRIUA</name>
<accession>A0A8R7K3R4</accession>